<gene>
    <name evidence="1" type="ORF">DPEC_G00138080</name>
</gene>
<organism evidence="1 2">
    <name type="scientific">Dallia pectoralis</name>
    <name type="common">Alaska blackfish</name>
    <dbReference type="NCBI Taxonomy" id="75939"/>
    <lineage>
        <taxon>Eukaryota</taxon>
        <taxon>Metazoa</taxon>
        <taxon>Chordata</taxon>
        <taxon>Craniata</taxon>
        <taxon>Vertebrata</taxon>
        <taxon>Euteleostomi</taxon>
        <taxon>Actinopterygii</taxon>
        <taxon>Neopterygii</taxon>
        <taxon>Teleostei</taxon>
        <taxon>Protacanthopterygii</taxon>
        <taxon>Esociformes</taxon>
        <taxon>Umbridae</taxon>
        <taxon>Dallia</taxon>
    </lineage>
</organism>
<accession>A0ACC2GM83</accession>
<reference evidence="1" key="1">
    <citation type="submission" date="2021-05" db="EMBL/GenBank/DDBJ databases">
        <authorList>
            <person name="Pan Q."/>
            <person name="Jouanno E."/>
            <person name="Zahm M."/>
            <person name="Klopp C."/>
            <person name="Cabau C."/>
            <person name="Louis A."/>
            <person name="Berthelot C."/>
            <person name="Parey E."/>
            <person name="Roest Crollius H."/>
            <person name="Montfort J."/>
            <person name="Robinson-Rechavi M."/>
            <person name="Bouchez O."/>
            <person name="Lampietro C."/>
            <person name="Lopez Roques C."/>
            <person name="Donnadieu C."/>
            <person name="Postlethwait J."/>
            <person name="Bobe J."/>
            <person name="Dillon D."/>
            <person name="Chandos A."/>
            <person name="von Hippel F."/>
            <person name="Guiguen Y."/>
        </authorList>
    </citation>
    <scope>NUCLEOTIDE SEQUENCE</scope>
    <source>
        <strain evidence="1">YG-Jan2019</strain>
    </source>
</reference>
<dbReference type="EMBL" id="CM055738">
    <property type="protein sequence ID" value="KAJ8004611.1"/>
    <property type="molecule type" value="Genomic_DNA"/>
</dbReference>
<evidence type="ECO:0000313" key="1">
    <source>
        <dbReference type="EMBL" id="KAJ8004611.1"/>
    </source>
</evidence>
<protein>
    <submittedName>
        <fullName evidence="1">Uncharacterized protein</fullName>
    </submittedName>
</protein>
<proteinExistence type="predicted"/>
<keyword evidence="2" id="KW-1185">Reference proteome</keyword>
<dbReference type="Proteomes" id="UP001157502">
    <property type="component" value="Chromosome 11"/>
</dbReference>
<evidence type="ECO:0000313" key="2">
    <source>
        <dbReference type="Proteomes" id="UP001157502"/>
    </source>
</evidence>
<comment type="caution">
    <text evidence="1">The sequence shown here is derived from an EMBL/GenBank/DDBJ whole genome shotgun (WGS) entry which is preliminary data.</text>
</comment>
<name>A0ACC2GM83_DALPE</name>
<sequence>MVSALTQTDWEWAELTLTDSCRVQSAPKTYEAGASAESQAGIIAGCDSEDEETYMDKENEHRILYLGPPSLLAYKPESKYPPFPLEKPFCCEQAKEICKLLVDMEGALSAVEVNRPIDVAPHPPFMRRRAEERLPERGLEGGQNKGNQNPSFAGTCQTISFRLSNEITAERAEPNSPQMDVRNESSVFVLQGDSGRLLEQVDFSLNTCGQLKSFQNV</sequence>